<evidence type="ECO:0000313" key="3">
    <source>
        <dbReference type="EMBL" id="SJM48440.1"/>
    </source>
</evidence>
<accession>A0A1R4EXQ5</accession>
<dbReference type="AlphaFoldDB" id="A0A1R4EXQ5"/>
<feature type="transmembrane region" description="Helical" evidence="2">
    <location>
        <begin position="12"/>
        <end position="32"/>
    </location>
</feature>
<organism evidence="3 4">
    <name type="scientific">Agrococcus casei LMG 22410</name>
    <dbReference type="NCBI Taxonomy" id="1255656"/>
    <lineage>
        <taxon>Bacteria</taxon>
        <taxon>Bacillati</taxon>
        <taxon>Actinomycetota</taxon>
        <taxon>Actinomycetes</taxon>
        <taxon>Micrococcales</taxon>
        <taxon>Microbacteriaceae</taxon>
        <taxon>Agrococcus</taxon>
    </lineage>
</organism>
<feature type="region of interest" description="Disordered" evidence="1">
    <location>
        <begin position="206"/>
        <end position="364"/>
    </location>
</feature>
<gene>
    <name evidence="3" type="ORF">CZ674_01500</name>
</gene>
<keyword evidence="2" id="KW-0812">Transmembrane</keyword>
<dbReference type="EMBL" id="FUHU01000008">
    <property type="protein sequence ID" value="SJM48440.1"/>
    <property type="molecule type" value="Genomic_DNA"/>
</dbReference>
<feature type="compositionally biased region" description="Low complexity" evidence="1">
    <location>
        <begin position="337"/>
        <end position="355"/>
    </location>
</feature>
<feature type="compositionally biased region" description="Basic and acidic residues" evidence="1">
    <location>
        <begin position="282"/>
        <end position="299"/>
    </location>
</feature>
<feature type="transmembrane region" description="Helical" evidence="2">
    <location>
        <begin position="52"/>
        <end position="75"/>
    </location>
</feature>
<feature type="compositionally biased region" description="Polar residues" evidence="1">
    <location>
        <begin position="237"/>
        <end position="257"/>
    </location>
</feature>
<dbReference type="RefSeq" id="WP_086990576.1">
    <property type="nucleotide sequence ID" value="NZ_FUHU01000008.1"/>
</dbReference>
<feature type="compositionally biased region" description="Basic and acidic residues" evidence="1">
    <location>
        <begin position="99"/>
        <end position="129"/>
    </location>
</feature>
<evidence type="ECO:0000256" key="1">
    <source>
        <dbReference type="SAM" id="MobiDB-lite"/>
    </source>
</evidence>
<dbReference type="Proteomes" id="UP000195787">
    <property type="component" value="Unassembled WGS sequence"/>
</dbReference>
<keyword evidence="4" id="KW-1185">Reference proteome</keyword>
<protein>
    <submittedName>
        <fullName evidence="3">Uncharacterized protein</fullName>
    </submittedName>
</protein>
<keyword evidence="2" id="KW-1133">Transmembrane helix</keyword>
<name>A0A1R4EXQ5_9MICO</name>
<reference evidence="3 4" key="1">
    <citation type="submission" date="2017-02" db="EMBL/GenBank/DDBJ databases">
        <authorList>
            <person name="Peterson S.W."/>
        </authorList>
    </citation>
    <scope>NUCLEOTIDE SEQUENCE [LARGE SCALE GENOMIC DNA]</scope>
    <source>
        <strain evidence="3 4">LMG 22410</strain>
    </source>
</reference>
<feature type="region of interest" description="Disordered" evidence="1">
    <location>
        <begin position="99"/>
        <end position="168"/>
    </location>
</feature>
<feature type="compositionally biased region" description="Low complexity" evidence="1">
    <location>
        <begin position="130"/>
        <end position="150"/>
    </location>
</feature>
<evidence type="ECO:0000313" key="4">
    <source>
        <dbReference type="Proteomes" id="UP000195787"/>
    </source>
</evidence>
<proteinExistence type="predicted"/>
<dbReference type="GeneID" id="303171878"/>
<feature type="compositionally biased region" description="Gly residues" evidence="1">
    <location>
        <begin position="151"/>
        <end position="163"/>
    </location>
</feature>
<keyword evidence="2" id="KW-0472">Membrane</keyword>
<evidence type="ECO:0000256" key="2">
    <source>
        <dbReference type="SAM" id="Phobius"/>
    </source>
</evidence>
<sequence>MAVKKNNSAGIIGGIMTAVGGVMLFTSFGALMEGLRAFGTAFSMYSDVEYAFQFALYSAGGQVWVGIIGVILLFIGIMTTRAAAATAAKNAVEKGSEAFSHARSEAEQRAREQQRAMEERAKQASRDAQARVQQRQQAMASGGSSASTASGGAGGSGGSGGPSGSQTRLDELRNRFANDPRMDQVRQQAEARGYGDIADRYLPRAQQPAQPAPRPTGGQNALSGDGYAGQNEASHHNPAQQHMQRPQVSQRPQTGMQRPSPRPRPAAPKREAARLAPSPAQIRRERDEAREEARAEVRRAQQAADTLERTLSGEIRKGGIARGGHGDARKRQSALVASALNTSSISRSSLTTNSLFSTGRRSSI</sequence>